<evidence type="ECO:0000313" key="6">
    <source>
        <dbReference type="EMBL" id="MBD8876128.1"/>
    </source>
</evidence>
<dbReference type="GO" id="GO:0004386">
    <property type="term" value="F:helicase activity"/>
    <property type="evidence" value="ECO:0007669"/>
    <property type="project" value="UniProtKB-KW"/>
</dbReference>
<dbReference type="SMART" id="SM00491">
    <property type="entry name" value="HELICc2"/>
    <property type="match status" value="1"/>
</dbReference>
<sequence length="846" mass="96283">MVDFSSLKRPEGSKPTLNPVEIFKKTPNLKNAPNDLWDGQAEALKGWHENRDKKDILVSLNTGAGKSIVGILIAQSIVNEKHQNVVYVCATIDLVNQTSRECNRMGIKHSIRAKQEFNNDYYETGRGLCITTYQALFTSTTKFKNELFPTAIIFDDAHVGEKLIRDSFTVTVDRTKHEKLYRDIIDIIKPKFESIGKLQHLNFTIEDEGINSCTLCPPETAFECENQIIDVFKQNNFRKHQDLFFPFLKIYDNVKHCCILISQKSIEITPPFIPVFSIPFFKEENVRRIYLSATIQHQTDFARAFGRIPAIEIKPDPNNDAGNGERLILFESEFEKEVDTVELCKSISKKKKALISVPSYFYALRWKGIATPPSTDDFSKKLEEFRNKASGAFIMVSRVDGIDLPDNTCRIMFIDGLPTGSSLLETFQHKSLGMANMYAAKMATRVTQLFGRINRGRSDYGVFFALGSDMNNWLKRPKNIALLPGTLQKQVLLSLSIFEQTGSKLKKSDITQSISQVLDRDQGWIDYYTANRDNLEIDKETFTEIAERENKLANSALAETKFMSMLWQNRIVDARDCLIEQLDKTAPVDPKLSGWLCLWVGLTYHMEGDDNEAAALYLRASARFSAHLNLTHKRLFQEVNFKTEPENPFHEKLLHELQAGIRSFNDYAAFLKARAKANYSELSSNAAEETVRYVGELLGYRSTRPDNEYGTGPDVLWEDARSKTLIPFELKTDKKTPATYKKDDIGQGLDHLEWVRDNYPEHKIVGFLFLGPDGSCSTKANPNDDMYLCTTDKFNSAISKLSARIDDIKGRTAIEKWALVDELGKLPEWQIRGLFSSFAGKKMKDL</sequence>
<keyword evidence="1" id="KW-0547">Nucleotide-binding</keyword>
<dbReference type="SUPFAM" id="SSF52540">
    <property type="entry name" value="P-loop containing nucleoside triphosphate hydrolases"/>
    <property type="match status" value="1"/>
</dbReference>
<dbReference type="EMBL" id="JACYXJ010000003">
    <property type="protein sequence ID" value="MBD8876128.1"/>
    <property type="molecule type" value="Genomic_DNA"/>
</dbReference>
<proteinExistence type="predicted"/>
<evidence type="ECO:0000256" key="2">
    <source>
        <dbReference type="ARBA" id="ARBA00022801"/>
    </source>
</evidence>
<evidence type="ECO:0000259" key="5">
    <source>
        <dbReference type="PROSITE" id="PS51192"/>
    </source>
</evidence>
<dbReference type="InterPro" id="IPR014001">
    <property type="entry name" value="Helicase_ATP-bd"/>
</dbReference>
<gene>
    <name evidence="6" type="ORF">IG617_07510</name>
</gene>
<dbReference type="RefSeq" id="WP_192108624.1">
    <property type="nucleotide sequence ID" value="NZ_JACYXJ010000003.1"/>
</dbReference>
<dbReference type="PANTHER" id="PTHR11274">
    <property type="entry name" value="RAD25/XP-B DNA REPAIR HELICASE"/>
    <property type="match status" value="1"/>
</dbReference>
<dbReference type="InterPro" id="IPR006555">
    <property type="entry name" value="ATP-dep_Helicase_C"/>
</dbReference>
<dbReference type="InterPro" id="IPR006935">
    <property type="entry name" value="Helicase/UvrB_N"/>
</dbReference>
<evidence type="ECO:0000256" key="1">
    <source>
        <dbReference type="ARBA" id="ARBA00022741"/>
    </source>
</evidence>
<dbReference type="PANTHER" id="PTHR11274:SF13">
    <property type="entry name" value="HELICASE A859L-RELATED"/>
    <property type="match status" value="1"/>
</dbReference>
<dbReference type="InterPro" id="IPR050615">
    <property type="entry name" value="ATP-dep_DNA_Helicase"/>
</dbReference>
<evidence type="ECO:0000313" key="7">
    <source>
        <dbReference type="Proteomes" id="UP000615687"/>
    </source>
</evidence>
<reference evidence="6 7" key="1">
    <citation type="submission" date="2020-09" db="EMBL/GenBank/DDBJ databases">
        <title>The genome sequence of type strain Labrenzia polysiphoniae KACC 19711.</title>
        <authorList>
            <person name="Liu Y."/>
        </authorList>
    </citation>
    <scope>NUCLEOTIDE SEQUENCE [LARGE SCALE GENOMIC DNA]</scope>
    <source>
        <strain evidence="6 7">KACC 19711</strain>
    </source>
</reference>
<dbReference type="PROSITE" id="PS51192">
    <property type="entry name" value="HELICASE_ATP_BIND_1"/>
    <property type="match status" value="1"/>
</dbReference>
<dbReference type="SMART" id="SM00487">
    <property type="entry name" value="DEXDc"/>
    <property type="match status" value="1"/>
</dbReference>
<dbReference type="Pfam" id="PF13307">
    <property type="entry name" value="Helicase_C_2"/>
    <property type="match status" value="1"/>
</dbReference>
<comment type="caution">
    <text evidence="6">The sequence shown here is derived from an EMBL/GenBank/DDBJ whole genome shotgun (WGS) entry which is preliminary data.</text>
</comment>
<organism evidence="6 7">
    <name type="scientific">Roseibium polysiphoniae</name>
    <dbReference type="NCBI Taxonomy" id="2571221"/>
    <lineage>
        <taxon>Bacteria</taxon>
        <taxon>Pseudomonadati</taxon>
        <taxon>Pseudomonadota</taxon>
        <taxon>Alphaproteobacteria</taxon>
        <taxon>Hyphomicrobiales</taxon>
        <taxon>Stappiaceae</taxon>
        <taxon>Roseibium</taxon>
    </lineage>
</organism>
<evidence type="ECO:0000256" key="3">
    <source>
        <dbReference type="ARBA" id="ARBA00022806"/>
    </source>
</evidence>
<dbReference type="Proteomes" id="UP000615687">
    <property type="component" value="Unassembled WGS sequence"/>
</dbReference>
<keyword evidence="4" id="KW-0067">ATP-binding</keyword>
<dbReference type="Pfam" id="PF04851">
    <property type="entry name" value="ResIII"/>
    <property type="match status" value="1"/>
</dbReference>
<dbReference type="InterPro" id="IPR027417">
    <property type="entry name" value="P-loop_NTPase"/>
</dbReference>
<accession>A0ABR9C973</accession>
<keyword evidence="3 6" id="KW-0347">Helicase</keyword>
<evidence type="ECO:0000256" key="4">
    <source>
        <dbReference type="ARBA" id="ARBA00022840"/>
    </source>
</evidence>
<keyword evidence="2" id="KW-0378">Hydrolase</keyword>
<keyword evidence="7" id="KW-1185">Reference proteome</keyword>
<feature type="domain" description="Helicase ATP-binding" evidence="5">
    <location>
        <begin position="47"/>
        <end position="190"/>
    </location>
</feature>
<protein>
    <submittedName>
        <fullName evidence="6">DEAD/DEAH box helicase family protein</fullName>
    </submittedName>
</protein>
<dbReference type="Gene3D" id="3.40.50.300">
    <property type="entry name" value="P-loop containing nucleotide triphosphate hydrolases"/>
    <property type="match status" value="2"/>
</dbReference>
<name>A0ABR9C973_9HYPH</name>